<dbReference type="InterPro" id="IPR019734">
    <property type="entry name" value="TPR_rpt"/>
</dbReference>
<dbReference type="Pfam" id="PF14559">
    <property type="entry name" value="TPR_19"/>
    <property type="match status" value="1"/>
</dbReference>
<feature type="compositionally biased region" description="Polar residues" evidence="2">
    <location>
        <begin position="316"/>
        <end position="331"/>
    </location>
</feature>
<feature type="compositionally biased region" description="Basic and acidic residues" evidence="2">
    <location>
        <begin position="142"/>
        <end position="156"/>
    </location>
</feature>
<dbReference type="PROSITE" id="PS50293">
    <property type="entry name" value="TPR_REGION"/>
    <property type="match status" value="1"/>
</dbReference>
<dbReference type="InterPro" id="IPR011990">
    <property type="entry name" value="TPR-like_helical_dom_sf"/>
</dbReference>
<keyword evidence="1" id="KW-0802">TPR repeat</keyword>
<organism evidence="3 4">
    <name type="scientific">Culex pipiens pipiens</name>
    <name type="common">Northern house mosquito</name>
    <dbReference type="NCBI Taxonomy" id="38569"/>
    <lineage>
        <taxon>Eukaryota</taxon>
        <taxon>Metazoa</taxon>
        <taxon>Ecdysozoa</taxon>
        <taxon>Arthropoda</taxon>
        <taxon>Hexapoda</taxon>
        <taxon>Insecta</taxon>
        <taxon>Pterygota</taxon>
        <taxon>Neoptera</taxon>
        <taxon>Endopterygota</taxon>
        <taxon>Diptera</taxon>
        <taxon>Nematocera</taxon>
        <taxon>Culicoidea</taxon>
        <taxon>Culicidae</taxon>
        <taxon>Culicinae</taxon>
        <taxon>Culicini</taxon>
        <taxon>Culex</taxon>
        <taxon>Culex</taxon>
    </lineage>
</organism>
<dbReference type="PANTHER" id="PTHR46014:SF1">
    <property type="entry name" value="TETRATRICOPEPTIDE REPEAT PROTEIN 1"/>
    <property type="match status" value="1"/>
</dbReference>
<evidence type="ECO:0000313" key="3">
    <source>
        <dbReference type="EMBL" id="KAL1401079.1"/>
    </source>
</evidence>
<feature type="repeat" description="TPR" evidence="1">
    <location>
        <begin position="236"/>
        <end position="269"/>
    </location>
</feature>
<gene>
    <name evidence="3" type="ORF">pipiens_006907</name>
</gene>
<proteinExistence type="predicted"/>
<dbReference type="SMART" id="SM00028">
    <property type="entry name" value="TPR"/>
    <property type="match status" value="3"/>
</dbReference>
<dbReference type="SUPFAM" id="SSF48452">
    <property type="entry name" value="TPR-like"/>
    <property type="match status" value="1"/>
</dbReference>
<protein>
    <recommendedName>
        <fullName evidence="5">Tetratricopeptide repeat protein 1</fullName>
    </recommendedName>
</protein>
<dbReference type="AlphaFoldDB" id="A0ABD1DMU7"/>
<feature type="compositionally biased region" description="Basic and acidic residues" evidence="2">
    <location>
        <begin position="99"/>
        <end position="110"/>
    </location>
</feature>
<keyword evidence="4" id="KW-1185">Reference proteome</keyword>
<dbReference type="PROSITE" id="PS50005">
    <property type="entry name" value="TPR"/>
    <property type="match status" value="2"/>
</dbReference>
<dbReference type="PANTHER" id="PTHR46014">
    <property type="entry name" value="TETRATRICOPEPTIDE REPEAT PROTEIN 1"/>
    <property type="match status" value="1"/>
</dbReference>
<evidence type="ECO:0000313" key="4">
    <source>
        <dbReference type="Proteomes" id="UP001562425"/>
    </source>
</evidence>
<evidence type="ECO:0000256" key="2">
    <source>
        <dbReference type="SAM" id="MobiDB-lite"/>
    </source>
</evidence>
<feature type="compositionally biased region" description="Low complexity" evidence="2">
    <location>
        <begin position="119"/>
        <end position="129"/>
    </location>
</feature>
<evidence type="ECO:0008006" key="5">
    <source>
        <dbReference type="Google" id="ProtNLM"/>
    </source>
</evidence>
<sequence>MSFFTLSKLKSTNSEPGWLGFGSTSNLLTREKEVEKNGTHFKGPIHGCDDDDDEADTSTSDEERFEDANEKAVDEVIEQVTGLSMGTSPKTNTSSSSEQTDKFVDCRSDPGSDEETLTGKGSAATAEESSSGEREDDYIDDESQRDFEKSLSEEERLANKAKAEELKAQGNELFKQGEYQQSADRYTAALRICPVDFSAERSILYANRAAAKTKLNFKPSAIDDCTKAIEHNPKYLKALLRRATLYEEADKLDESLEDFKQILELDPDNAEARAAQARLPPKIQERNERMKEEMMGKLKDLGNMILRPFGLSTQNFEMKQDPSTGSYSINFKSGAGGGK</sequence>
<dbReference type="Proteomes" id="UP001562425">
    <property type="component" value="Unassembled WGS sequence"/>
</dbReference>
<comment type="caution">
    <text evidence="3">The sequence shown here is derived from an EMBL/GenBank/DDBJ whole genome shotgun (WGS) entry which is preliminary data.</text>
</comment>
<evidence type="ECO:0000256" key="1">
    <source>
        <dbReference type="PROSITE-ProRule" id="PRU00339"/>
    </source>
</evidence>
<feature type="region of interest" description="Disordered" evidence="2">
    <location>
        <begin position="316"/>
        <end position="339"/>
    </location>
</feature>
<dbReference type="Gene3D" id="1.25.40.10">
    <property type="entry name" value="Tetratricopeptide repeat domain"/>
    <property type="match status" value="1"/>
</dbReference>
<accession>A0ABD1DMU7</accession>
<dbReference type="InterPro" id="IPR052769">
    <property type="entry name" value="TPR_domain_protein"/>
</dbReference>
<feature type="region of interest" description="Disordered" evidence="2">
    <location>
        <begin position="37"/>
        <end position="156"/>
    </location>
</feature>
<feature type="compositionally biased region" description="Polar residues" evidence="2">
    <location>
        <begin position="81"/>
        <end position="98"/>
    </location>
</feature>
<feature type="region of interest" description="Disordered" evidence="2">
    <location>
        <begin position="1"/>
        <end position="23"/>
    </location>
</feature>
<feature type="compositionally biased region" description="Acidic residues" evidence="2">
    <location>
        <begin position="49"/>
        <end position="65"/>
    </location>
</feature>
<dbReference type="EMBL" id="JBEHCU010005051">
    <property type="protein sequence ID" value="KAL1401079.1"/>
    <property type="molecule type" value="Genomic_DNA"/>
</dbReference>
<feature type="compositionally biased region" description="Polar residues" evidence="2">
    <location>
        <begin position="1"/>
        <end position="15"/>
    </location>
</feature>
<name>A0ABD1DMU7_CULPP</name>
<reference evidence="3 4" key="1">
    <citation type="submission" date="2024-05" db="EMBL/GenBank/DDBJ databases">
        <title>Culex pipiens pipiens assembly and annotation.</title>
        <authorList>
            <person name="Alout H."/>
            <person name="Durand T."/>
        </authorList>
    </citation>
    <scope>NUCLEOTIDE SEQUENCE [LARGE SCALE GENOMIC DNA]</scope>
    <source>
        <strain evidence="3">HA-2024</strain>
        <tissue evidence="3">Whole body</tissue>
    </source>
</reference>
<feature type="repeat" description="TPR" evidence="1">
    <location>
        <begin position="163"/>
        <end position="196"/>
    </location>
</feature>